<comment type="similarity">
    <text evidence="6">Belongs to the methyltransferase superfamily. RNA methyltransferase RsmG family.</text>
</comment>
<proteinExistence type="inferred from homology"/>
<keyword evidence="2 6" id="KW-0698">rRNA processing</keyword>
<dbReference type="PANTHER" id="PTHR31760:SF0">
    <property type="entry name" value="S-ADENOSYL-L-METHIONINE-DEPENDENT METHYLTRANSFERASES SUPERFAMILY PROTEIN"/>
    <property type="match status" value="1"/>
</dbReference>
<comment type="caution">
    <text evidence="6">Lacks conserved residue(s) required for the propagation of feature annotation.</text>
</comment>
<comment type="subcellular location">
    <subcellularLocation>
        <location evidence="6">Cytoplasm</location>
    </subcellularLocation>
</comment>
<dbReference type="PIRSF" id="PIRSF003078">
    <property type="entry name" value="GidB"/>
    <property type="match status" value="1"/>
</dbReference>
<dbReference type="PANTHER" id="PTHR31760">
    <property type="entry name" value="S-ADENOSYL-L-METHIONINE-DEPENDENT METHYLTRANSFERASES SUPERFAMILY PROTEIN"/>
    <property type="match status" value="1"/>
</dbReference>
<comment type="caution">
    <text evidence="7">The sequence shown here is derived from an EMBL/GenBank/DDBJ whole genome shotgun (WGS) entry which is preliminary data.</text>
</comment>
<keyword evidence="3 6" id="KW-0489">Methyltransferase</keyword>
<keyword evidence="5 6" id="KW-0949">S-adenosyl-L-methionine</keyword>
<dbReference type="RefSeq" id="WP_197920067.1">
    <property type="nucleotide sequence ID" value="NZ_CAWPTA010000006.1"/>
</dbReference>
<evidence type="ECO:0000256" key="2">
    <source>
        <dbReference type="ARBA" id="ARBA00022552"/>
    </source>
</evidence>
<dbReference type="SUPFAM" id="SSF53335">
    <property type="entry name" value="S-adenosyl-L-methionine-dependent methyltransferases"/>
    <property type="match status" value="1"/>
</dbReference>
<evidence type="ECO:0000313" key="7">
    <source>
        <dbReference type="EMBL" id="MBH5321403.1"/>
    </source>
</evidence>
<dbReference type="NCBIfam" id="TIGR00138">
    <property type="entry name" value="rsmG_gidB"/>
    <property type="match status" value="1"/>
</dbReference>
<gene>
    <name evidence="6 7" type="primary">rsmG</name>
    <name evidence="7" type="ORF">I5L03_02240</name>
</gene>
<dbReference type="Pfam" id="PF02527">
    <property type="entry name" value="GidB"/>
    <property type="match status" value="1"/>
</dbReference>
<dbReference type="EC" id="2.1.1.170" evidence="6"/>
<dbReference type="InterPro" id="IPR003682">
    <property type="entry name" value="rRNA_ssu_MeTfrase_G"/>
</dbReference>
<evidence type="ECO:0000313" key="8">
    <source>
        <dbReference type="Proteomes" id="UP000602442"/>
    </source>
</evidence>
<dbReference type="EMBL" id="JAEANY010000001">
    <property type="protein sequence ID" value="MBH5321403.1"/>
    <property type="molecule type" value="Genomic_DNA"/>
</dbReference>
<accession>A0ABS0N0B3</accession>
<dbReference type="Gene3D" id="3.40.50.150">
    <property type="entry name" value="Vaccinia Virus protein VP39"/>
    <property type="match status" value="1"/>
</dbReference>
<keyword evidence="8" id="KW-1185">Reference proteome</keyword>
<comment type="catalytic activity">
    <reaction evidence="6">
        <text>guanosine(527) in 16S rRNA + S-adenosyl-L-methionine = N(7)-methylguanosine(527) in 16S rRNA + S-adenosyl-L-homocysteine</text>
        <dbReference type="Rhea" id="RHEA:42732"/>
        <dbReference type="Rhea" id="RHEA-COMP:10209"/>
        <dbReference type="Rhea" id="RHEA-COMP:10210"/>
        <dbReference type="ChEBI" id="CHEBI:57856"/>
        <dbReference type="ChEBI" id="CHEBI:59789"/>
        <dbReference type="ChEBI" id="CHEBI:74269"/>
        <dbReference type="ChEBI" id="CHEBI:74480"/>
        <dbReference type="EC" id="2.1.1.170"/>
    </reaction>
</comment>
<dbReference type="Proteomes" id="UP000602442">
    <property type="component" value="Unassembled WGS sequence"/>
</dbReference>
<keyword evidence="1 6" id="KW-0963">Cytoplasm</keyword>
<sequence length="208" mass="23132">MIQTEEEARDFCAERCDSAAIDRLTRFVALLTEENTRQNLVSKASLDHVWQRHIADSIQLLDLAKAVKGPWLDLGSGPGLPGLVIALARPDMPMGLVESRRKRFDWLEYVKGEFSLTNCRVHGMKLENLESRETGVITARAFAPLGKLLKLSARFSTHSTLWLLPKGRSAAQELAEQPSKVREMFHVEQSATDADAAILVGKGRPAQQ</sequence>
<dbReference type="HAMAP" id="MF_00074">
    <property type="entry name" value="16SrRNA_methyltr_G"/>
    <property type="match status" value="1"/>
</dbReference>
<dbReference type="InterPro" id="IPR029063">
    <property type="entry name" value="SAM-dependent_MTases_sf"/>
</dbReference>
<evidence type="ECO:0000256" key="3">
    <source>
        <dbReference type="ARBA" id="ARBA00022603"/>
    </source>
</evidence>
<dbReference type="GO" id="GO:0032259">
    <property type="term" value="P:methylation"/>
    <property type="evidence" value="ECO:0007669"/>
    <property type="project" value="UniProtKB-KW"/>
</dbReference>
<feature type="binding site" evidence="6">
    <location>
        <position position="80"/>
    </location>
    <ligand>
        <name>S-adenosyl-L-methionine</name>
        <dbReference type="ChEBI" id="CHEBI:59789"/>
    </ligand>
</feature>
<evidence type="ECO:0000256" key="1">
    <source>
        <dbReference type="ARBA" id="ARBA00022490"/>
    </source>
</evidence>
<name>A0ABS0N0B3_9SPHN</name>
<feature type="binding site" evidence="6">
    <location>
        <begin position="126"/>
        <end position="127"/>
    </location>
    <ligand>
        <name>S-adenosyl-L-methionine</name>
        <dbReference type="ChEBI" id="CHEBI:59789"/>
    </ligand>
</feature>
<feature type="binding site" evidence="6">
    <location>
        <position position="140"/>
    </location>
    <ligand>
        <name>S-adenosyl-L-methionine</name>
        <dbReference type="ChEBI" id="CHEBI:59789"/>
    </ligand>
</feature>
<evidence type="ECO:0000256" key="5">
    <source>
        <dbReference type="ARBA" id="ARBA00022691"/>
    </source>
</evidence>
<feature type="binding site" evidence="6">
    <location>
        <position position="75"/>
    </location>
    <ligand>
        <name>S-adenosyl-L-methionine</name>
        <dbReference type="ChEBI" id="CHEBI:59789"/>
    </ligand>
</feature>
<reference evidence="7 8" key="1">
    <citation type="submission" date="2020-11" db="EMBL/GenBank/DDBJ databases">
        <title>Erythrobacter sediminis sp. nov., a marine bacterium from a tidal flat of Garorim Bay.</title>
        <authorList>
            <person name="Kim D."/>
            <person name="Yoo Y."/>
            <person name="Kim J.-J."/>
        </authorList>
    </citation>
    <scope>NUCLEOTIDE SEQUENCE [LARGE SCALE GENOMIC DNA]</scope>
    <source>
        <strain evidence="7 8">JGD-13</strain>
    </source>
</reference>
<organism evidence="7 8">
    <name type="scientific">Aurantiacibacter sediminis</name>
    <dbReference type="NCBI Taxonomy" id="2793064"/>
    <lineage>
        <taxon>Bacteria</taxon>
        <taxon>Pseudomonadati</taxon>
        <taxon>Pseudomonadota</taxon>
        <taxon>Alphaproteobacteria</taxon>
        <taxon>Sphingomonadales</taxon>
        <taxon>Erythrobacteraceae</taxon>
        <taxon>Aurantiacibacter</taxon>
    </lineage>
</organism>
<dbReference type="GO" id="GO:0008168">
    <property type="term" value="F:methyltransferase activity"/>
    <property type="evidence" value="ECO:0007669"/>
    <property type="project" value="UniProtKB-KW"/>
</dbReference>
<keyword evidence="4 6" id="KW-0808">Transferase</keyword>
<protein>
    <recommendedName>
        <fullName evidence="6">Ribosomal RNA small subunit methyltransferase G</fullName>
        <ecNumber evidence="6">2.1.1.170</ecNumber>
    </recommendedName>
    <alternativeName>
        <fullName evidence="6">16S rRNA 7-methylguanosine methyltransferase</fullName>
        <shortName evidence="6">16S rRNA m7G methyltransferase</shortName>
    </alternativeName>
</protein>
<evidence type="ECO:0000256" key="4">
    <source>
        <dbReference type="ARBA" id="ARBA00022679"/>
    </source>
</evidence>
<comment type="function">
    <text evidence="6">Specifically methylates the N7 position of guanine in position 527 of 16S rRNA.</text>
</comment>
<evidence type="ECO:0000256" key="6">
    <source>
        <dbReference type="HAMAP-Rule" id="MF_00074"/>
    </source>
</evidence>